<evidence type="ECO:0000313" key="5">
    <source>
        <dbReference type="EMBL" id="MBM7643120.1"/>
    </source>
</evidence>
<gene>
    <name evidence="5" type="ORF">JOC28_001421</name>
</gene>
<comment type="similarity">
    <text evidence="1">Belongs to the thiolase-like superfamily. HMG-CoA synthase family.</text>
</comment>
<dbReference type="Proteomes" id="UP000697472">
    <property type="component" value="Unassembled WGS sequence"/>
</dbReference>
<dbReference type="InterPro" id="IPR016039">
    <property type="entry name" value="Thiolase-like"/>
</dbReference>
<accession>A0ABS2PTT3</accession>
<sequence length="389" mass="43461">MTIGIDKIGFATSQYVLPMTDLAQARNQDPEKFSQGLMLDALSITPVTDDIITLAASAAQSILDDEDRQTIDMVILATESSIDQSKAGSVYVHQLLGIQPFARSIEMKEACYSATAGLDYAKLHIEKYPQSRVLVIASDIAKYGIDSSGESTQGSGAIAMLVSSNPRILSFNDDNVAQTRDIMDFWRPNYSSTPFVDGMYSTKQYLDCLKTTWAEYQRREETDLSDFAAFCFHLPFPKLALKGLNKIMDKSLDDSVKTRLKDNFDQSITYSRQVGNIYTGSLYLGLLSLLENSQTLKAGDKIGLFSYGSGAVCEIFSVNLVKGFEKMLRNDRKKDLENRQVISVDQYEQLFYEEAHLDQDGNATFADYKTGAFYLEAIQGHKRLYKGKD</sequence>
<name>A0ABS2PTT3_9STRE</name>
<evidence type="ECO:0000313" key="6">
    <source>
        <dbReference type="Proteomes" id="UP000697472"/>
    </source>
</evidence>
<dbReference type="PANTHER" id="PTHR43323">
    <property type="entry name" value="3-HYDROXY-3-METHYLGLUTARYL COENZYME A SYNTHASE"/>
    <property type="match status" value="1"/>
</dbReference>
<dbReference type="Pfam" id="PF01154">
    <property type="entry name" value="HMG_CoA_synt_N"/>
    <property type="match status" value="1"/>
</dbReference>
<reference evidence="5 6" key="1">
    <citation type="submission" date="2021-01" db="EMBL/GenBank/DDBJ databases">
        <title>Genomic Encyclopedia of Type Strains, Phase IV (KMG-IV): sequencing the most valuable type-strain genomes for metagenomic binning, comparative biology and taxonomic classification.</title>
        <authorList>
            <person name="Goeker M."/>
        </authorList>
    </citation>
    <scope>NUCLEOTIDE SEQUENCE [LARGE SCALE GENOMIC DNA]</scope>
    <source>
        <strain evidence="5 6">DSM 27382</strain>
    </source>
</reference>
<dbReference type="InterPro" id="IPR013746">
    <property type="entry name" value="HMG_CoA_synt_C_dom"/>
</dbReference>
<dbReference type="EC" id="2.3.3.10" evidence="5"/>
<feature type="domain" description="Hydroxymethylglutaryl-coenzyme A synthase C-terminal" evidence="4">
    <location>
        <begin position="245"/>
        <end position="386"/>
    </location>
</feature>
<dbReference type="Pfam" id="PF08540">
    <property type="entry name" value="HMG_CoA_synt_C"/>
    <property type="match status" value="1"/>
</dbReference>
<proteinExistence type="inferred from homology"/>
<dbReference type="RefSeq" id="WP_205009991.1">
    <property type="nucleotide sequence ID" value="NZ_JAFBEH010000029.1"/>
</dbReference>
<protein>
    <submittedName>
        <fullName evidence="5">Hydroxymethylglutaryl-CoA synthase</fullName>
        <ecNumber evidence="5">2.3.3.10</ecNumber>
    </submittedName>
</protein>
<keyword evidence="5" id="KW-0012">Acyltransferase</keyword>
<keyword evidence="2 5" id="KW-0808">Transferase</keyword>
<dbReference type="NCBIfam" id="TIGR01835">
    <property type="entry name" value="HMG-CoA-S_prok"/>
    <property type="match status" value="1"/>
</dbReference>
<dbReference type="InterPro" id="IPR011554">
    <property type="entry name" value="HMG_CoA_synthase_prok"/>
</dbReference>
<evidence type="ECO:0000256" key="2">
    <source>
        <dbReference type="ARBA" id="ARBA00022679"/>
    </source>
</evidence>
<evidence type="ECO:0000256" key="1">
    <source>
        <dbReference type="ARBA" id="ARBA00007061"/>
    </source>
</evidence>
<dbReference type="InterPro" id="IPR013528">
    <property type="entry name" value="HMG_CoA_synth_N"/>
</dbReference>
<keyword evidence="6" id="KW-1185">Reference proteome</keyword>
<dbReference type="GO" id="GO:0004421">
    <property type="term" value="F:hydroxymethylglutaryl-CoA synthase activity"/>
    <property type="evidence" value="ECO:0007669"/>
    <property type="project" value="UniProtKB-EC"/>
</dbReference>
<comment type="caution">
    <text evidence="5">The sequence shown here is derived from an EMBL/GenBank/DDBJ whole genome shotgun (WGS) entry which is preliminary data.</text>
</comment>
<evidence type="ECO:0000259" key="4">
    <source>
        <dbReference type="Pfam" id="PF08540"/>
    </source>
</evidence>
<evidence type="ECO:0000259" key="3">
    <source>
        <dbReference type="Pfam" id="PF01154"/>
    </source>
</evidence>
<dbReference type="SUPFAM" id="SSF53901">
    <property type="entry name" value="Thiolase-like"/>
    <property type="match status" value="2"/>
</dbReference>
<dbReference type="PANTHER" id="PTHR43323:SF2">
    <property type="entry name" value="HYDROXYMETHYLGLUTARYL-COA SYNTHASE"/>
    <property type="match status" value="1"/>
</dbReference>
<dbReference type="CDD" id="cd00827">
    <property type="entry name" value="init_cond_enzymes"/>
    <property type="match status" value="1"/>
</dbReference>
<feature type="domain" description="Hydroxymethylglutaryl-coenzyme A synthase N-terminal" evidence="3">
    <location>
        <begin position="11"/>
        <end position="164"/>
    </location>
</feature>
<dbReference type="EMBL" id="JAFBEH010000029">
    <property type="protein sequence ID" value="MBM7643120.1"/>
    <property type="molecule type" value="Genomic_DNA"/>
</dbReference>
<organism evidence="5 6">
    <name type="scientific">Streptococcus loxodontisalivarius</name>
    <dbReference type="NCBI Taxonomy" id="1349415"/>
    <lineage>
        <taxon>Bacteria</taxon>
        <taxon>Bacillati</taxon>
        <taxon>Bacillota</taxon>
        <taxon>Bacilli</taxon>
        <taxon>Lactobacillales</taxon>
        <taxon>Streptococcaceae</taxon>
        <taxon>Streptococcus</taxon>
    </lineage>
</organism>
<dbReference type="Gene3D" id="3.40.47.10">
    <property type="match status" value="2"/>
</dbReference>